<proteinExistence type="predicted"/>
<evidence type="ECO:0000313" key="3">
    <source>
        <dbReference type="Proteomes" id="UP001595945"/>
    </source>
</evidence>
<reference evidence="2 3" key="1">
    <citation type="journal article" date="2019" name="Int. J. Syst. Evol. Microbiol.">
        <title>The Global Catalogue of Microorganisms (GCM) 10K type strain sequencing project: providing services to taxonomists for standard genome sequencing and annotation.</title>
        <authorList>
            <consortium name="The Broad Institute Genomics Platform"/>
            <consortium name="The Broad Institute Genome Sequencing Center for Infectious Disease"/>
            <person name="Wu L."/>
            <person name="Ma J."/>
        </authorList>
    </citation>
    <scope>NUCLEOTIDE SEQUENCE [LARGE SCALE GENOMIC DNA]</scope>
    <source>
        <strain evidence="2 3">XZYJ18</strain>
    </source>
</reference>
<dbReference type="Proteomes" id="UP001595945">
    <property type="component" value="Unassembled WGS sequence"/>
</dbReference>
<keyword evidence="1" id="KW-1133">Transmembrane helix</keyword>
<sequence length="93" mass="10311">MPSDIPDEQLERVVRRAVRAELNLLVGRVLWTLLSVVGISVGFGLVTMGLDAAEWNPVTVAFTVLGIWLVGLGIRTLLLKWNFPPYYSENSLS</sequence>
<comment type="caution">
    <text evidence="2">The sequence shown here is derived from an EMBL/GenBank/DDBJ whole genome shotgun (WGS) entry which is preliminary data.</text>
</comment>
<keyword evidence="1" id="KW-0472">Membrane</keyword>
<gene>
    <name evidence="2" type="ORF">ACFO9K_17730</name>
</gene>
<organism evidence="2 3">
    <name type="scientific">Halorussus aquaticus</name>
    <dbReference type="NCBI Taxonomy" id="2953748"/>
    <lineage>
        <taxon>Archaea</taxon>
        <taxon>Methanobacteriati</taxon>
        <taxon>Methanobacteriota</taxon>
        <taxon>Stenosarchaea group</taxon>
        <taxon>Halobacteria</taxon>
        <taxon>Halobacteriales</taxon>
        <taxon>Haladaptataceae</taxon>
        <taxon>Halorussus</taxon>
    </lineage>
</organism>
<dbReference type="EMBL" id="JBHSHT010000002">
    <property type="protein sequence ID" value="MFC4826097.1"/>
    <property type="molecule type" value="Genomic_DNA"/>
</dbReference>
<protein>
    <submittedName>
        <fullName evidence="2">Uncharacterized protein</fullName>
    </submittedName>
</protein>
<keyword evidence="1" id="KW-0812">Transmembrane</keyword>
<dbReference type="AlphaFoldDB" id="A0ABD5Q5X4"/>
<evidence type="ECO:0000256" key="1">
    <source>
        <dbReference type="SAM" id="Phobius"/>
    </source>
</evidence>
<name>A0ABD5Q5X4_9EURY</name>
<dbReference type="GeneID" id="73046810"/>
<evidence type="ECO:0000313" key="2">
    <source>
        <dbReference type="EMBL" id="MFC4826097.1"/>
    </source>
</evidence>
<feature type="transmembrane region" description="Helical" evidence="1">
    <location>
        <begin position="58"/>
        <end position="78"/>
    </location>
</feature>
<keyword evidence="3" id="KW-1185">Reference proteome</keyword>
<dbReference type="RefSeq" id="WP_254268276.1">
    <property type="nucleotide sequence ID" value="NZ_CP100400.1"/>
</dbReference>
<feature type="transmembrane region" description="Helical" evidence="1">
    <location>
        <begin position="25"/>
        <end position="46"/>
    </location>
</feature>
<accession>A0ABD5Q5X4</accession>